<comment type="caution">
    <text evidence="2">The sequence shown here is derived from an EMBL/GenBank/DDBJ whole genome shotgun (WGS) entry which is preliminary data.</text>
</comment>
<dbReference type="Gene3D" id="1.10.10.1840">
    <property type="match status" value="1"/>
</dbReference>
<evidence type="ECO:0000259" key="1">
    <source>
        <dbReference type="Pfam" id="PF20963"/>
    </source>
</evidence>
<dbReference type="Pfam" id="PF20963">
    <property type="entry name" value="Acanthaporin"/>
    <property type="match status" value="1"/>
</dbReference>
<protein>
    <recommendedName>
        <fullName evidence="1">Acanthaporin domain-containing protein</fullName>
    </recommendedName>
</protein>
<dbReference type="RefSeq" id="WP_114642040.1">
    <property type="nucleotide sequence ID" value="NZ_JAACIO010000009.1"/>
</dbReference>
<gene>
    <name evidence="2" type="ORF">DYH56_06395</name>
</gene>
<evidence type="ECO:0000313" key="2">
    <source>
        <dbReference type="EMBL" id="REI41535.1"/>
    </source>
</evidence>
<dbReference type="InterPro" id="IPR049068">
    <property type="entry name" value="Acanthaporin"/>
</dbReference>
<dbReference type="Proteomes" id="UP000263486">
    <property type="component" value="Unassembled WGS sequence"/>
</dbReference>
<dbReference type="EMBL" id="QUAJ01000009">
    <property type="protein sequence ID" value="REI41535.1"/>
    <property type="molecule type" value="Genomic_DNA"/>
</dbReference>
<sequence length="100" mass="10742">MSEIFISGEEISAIFERAELLRSGKIIVFTGDQVTIDKFKEVLEKPIYSLGEETKNCSWGKKLRCAAFLAAAVSACGGPDNVPGIITVLGETAVDCIDCL</sequence>
<organism evidence="2 3">
    <name type="scientific">Psychrilyobacter piezotolerans</name>
    <dbReference type="NCBI Taxonomy" id="2293438"/>
    <lineage>
        <taxon>Bacteria</taxon>
        <taxon>Fusobacteriati</taxon>
        <taxon>Fusobacteriota</taxon>
        <taxon>Fusobacteriia</taxon>
        <taxon>Fusobacteriales</taxon>
        <taxon>Fusobacteriaceae</taxon>
        <taxon>Psychrilyobacter</taxon>
    </lineage>
</organism>
<keyword evidence="3" id="KW-1185">Reference proteome</keyword>
<accession>A0ABX9KHI8</accession>
<evidence type="ECO:0000313" key="3">
    <source>
        <dbReference type="Proteomes" id="UP000263486"/>
    </source>
</evidence>
<feature type="domain" description="Acanthaporin" evidence="1">
    <location>
        <begin position="55"/>
        <end position="99"/>
    </location>
</feature>
<name>A0ABX9KHI8_9FUSO</name>
<proteinExistence type="predicted"/>
<reference evidence="2 3" key="1">
    <citation type="submission" date="2018-08" db="EMBL/GenBank/DDBJ databases">
        <title>Draft genome sequence of Psychrilyobacter sp. strain SD5 isolated from Black Sea water.</title>
        <authorList>
            <person name="Yadav S."/>
            <person name="Villanueva L."/>
            <person name="Damste J.S.S."/>
        </authorList>
    </citation>
    <scope>NUCLEOTIDE SEQUENCE [LARGE SCALE GENOMIC DNA]</scope>
    <source>
        <strain evidence="2 3">SD5</strain>
    </source>
</reference>